<dbReference type="EMBL" id="SIHI01000001">
    <property type="protein sequence ID" value="TWT56883.1"/>
    <property type="molecule type" value="Genomic_DNA"/>
</dbReference>
<name>A0A5C5X3T5_9PLAN</name>
<evidence type="ECO:0000256" key="1">
    <source>
        <dbReference type="SAM" id="Phobius"/>
    </source>
</evidence>
<feature type="transmembrane region" description="Helical" evidence="1">
    <location>
        <begin position="12"/>
        <end position="31"/>
    </location>
</feature>
<keyword evidence="1" id="KW-1133">Transmembrane helix</keyword>
<comment type="caution">
    <text evidence="2">The sequence shown here is derived from an EMBL/GenBank/DDBJ whole genome shotgun (WGS) entry which is preliminary data.</text>
</comment>
<organism evidence="2 3">
    <name type="scientific">Thalassoglobus neptunius</name>
    <dbReference type="NCBI Taxonomy" id="1938619"/>
    <lineage>
        <taxon>Bacteria</taxon>
        <taxon>Pseudomonadati</taxon>
        <taxon>Planctomycetota</taxon>
        <taxon>Planctomycetia</taxon>
        <taxon>Planctomycetales</taxon>
        <taxon>Planctomycetaceae</taxon>
        <taxon>Thalassoglobus</taxon>
    </lineage>
</organism>
<reference evidence="2 3" key="1">
    <citation type="submission" date="2019-02" db="EMBL/GenBank/DDBJ databases">
        <title>Deep-cultivation of Planctomycetes and their phenomic and genomic characterization uncovers novel biology.</title>
        <authorList>
            <person name="Wiegand S."/>
            <person name="Jogler M."/>
            <person name="Boedeker C."/>
            <person name="Pinto D."/>
            <person name="Vollmers J."/>
            <person name="Rivas-Marin E."/>
            <person name="Kohn T."/>
            <person name="Peeters S.H."/>
            <person name="Heuer A."/>
            <person name="Rast P."/>
            <person name="Oberbeckmann S."/>
            <person name="Bunk B."/>
            <person name="Jeske O."/>
            <person name="Meyerdierks A."/>
            <person name="Storesund J.E."/>
            <person name="Kallscheuer N."/>
            <person name="Luecker S."/>
            <person name="Lage O.M."/>
            <person name="Pohl T."/>
            <person name="Merkel B.J."/>
            <person name="Hornburger P."/>
            <person name="Mueller R.-W."/>
            <person name="Bruemmer F."/>
            <person name="Labrenz M."/>
            <person name="Spormann A.M."/>
            <person name="Op Den Camp H."/>
            <person name="Overmann J."/>
            <person name="Amann R."/>
            <person name="Jetten M.S.M."/>
            <person name="Mascher T."/>
            <person name="Medema M.H."/>
            <person name="Devos D.P."/>
            <person name="Kaster A.-K."/>
            <person name="Ovreas L."/>
            <person name="Rohde M."/>
            <person name="Galperin M.Y."/>
            <person name="Jogler C."/>
        </authorList>
    </citation>
    <scope>NUCLEOTIDE SEQUENCE [LARGE SCALE GENOMIC DNA]</scope>
    <source>
        <strain evidence="2 3">KOR42</strain>
    </source>
</reference>
<keyword evidence="1" id="KW-0472">Membrane</keyword>
<keyword evidence="1" id="KW-0812">Transmembrane</keyword>
<dbReference type="AlphaFoldDB" id="A0A5C5X3T5"/>
<protein>
    <submittedName>
        <fullName evidence="2">Uncharacterized protein</fullName>
    </submittedName>
</protein>
<proteinExistence type="predicted"/>
<sequence length="125" mass="12756">MFISLIDDEAGFVVSTELVLVATILVIGLIVGQTTLRDQVVTELADVADSVSALDQSYGTSSVTGHSSQTAGTNFDDTADFCDVSDSGAQSVGQTVGGTCILIDRGDDSAGLISPVIRSDSVGKP</sequence>
<dbReference type="Proteomes" id="UP000317243">
    <property type="component" value="Unassembled WGS sequence"/>
</dbReference>
<evidence type="ECO:0000313" key="3">
    <source>
        <dbReference type="Proteomes" id="UP000317243"/>
    </source>
</evidence>
<keyword evidence="3" id="KW-1185">Reference proteome</keyword>
<evidence type="ECO:0000313" key="2">
    <source>
        <dbReference type="EMBL" id="TWT56883.1"/>
    </source>
</evidence>
<gene>
    <name evidence="2" type="ORF">KOR42_02380</name>
</gene>
<accession>A0A5C5X3T5</accession>